<dbReference type="InterPro" id="IPR009492">
    <property type="entry name" value="TniQ"/>
</dbReference>
<dbReference type="RefSeq" id="WP_191755173.1">
    <property type="nucleotide sequence ID" value="NZ_JACSQM010000011.1"/>
</dbReference>
<proteinExistence type="predicted"/>
<protein>
    <submittedName>
        <fullName evidence="2">TniQ family protein</fullName>
    </submittedName>
</protein>
<dbReference type="Proteomes" id="UP000603641">
    <property type="component" value="Unassembled WGS sequence"/>
</dbReference>
<keyword evidence="3" id="KW-1185">Reference proteome</keyword>
<comment type="caution">
    <text evidence="2">The sequence shown here is derived from an EMBL/GenBank/DDBJ whole genome shotgun (WGS) entry which is preliminary data.</text>
</comment>
<dbReference type="Pfam" id="PF06527">
    <property type="entry name" value="TniQ"/>
    <property type="match status" value="1"/>
</dbReference>
<evidence type="ECO:0000313" key="2">
    <source>
        <dbReference type="EMBL" id="MBD7965947.1"/>
    </source>
</evidence>
<name>A0ABR8SR18_9BACL</name>
<organism evidence="2 3">
    <name type="scientific">Fictibacillus norfolkensis</name>
    <dbReference type="NCBI Taxonomy" id="2762233"/>
    <lineage>
        <taxon>Bacteria</taxon>
        <taxon>Bacillati</taxon>
        <taxon>Bacillota</taxon>
        <taxon>Bacilli</taxon>
        <taxon>Bacillales</taxon>
        <taxon>Fictibacillaceae</taxon>
        <taxon>Fictibacillus</taxon>
    </lineage>
</organism>
<dbReference type="EMBL" id="JACSQM010000011">
    <property type="protein sequence ID" value="MBD7965947.1"/>
    <property type="molecule type" value="Genomic_DNA"/>
</dbReference>
<feature type="domain" description="TniQ" evidence="1">
    <location>
        <begin position="7"/>
        <end position="159"/>
    </location>
</feature>
<sequence length="225" mass="26569">MTPLTSFPEPYPDEDFRSLVYRYHIRSSNRTLTETNIDLFEKKSGKYSVFPTKLITFLRNLPIGHTYSLDYFISNHTWYGLIFAFMNDEKRKELTEAIKFGSENSFYMSVNGTNNLFSPTIRYCPLCLKEDSELYGESFIHRKHQINFMNYCHRHNVQLIDECSCCHTDLTNLSYTGLKRRPSCKNGHDQTNDYISISVGESEKLKIDVFNLFCFFNEQYRILIQ</sequence>
<gene>
    <name evidence="2" type="ORF">H9648_17965</name>
</gene>
<evidence type="ECO:0000313" key="3">
    <source>
        <dbReference type="Proteomes" id="UP000603641"/>
    </source>
</evidence>
<accession>A0ABR8SR18</accession>
<evidence type="ECO:0000259" key="1">
    <source>
        <dbReference type="Pfam" id="PF06527"/>
    </source>
</evidence>
<reference evidence="2 3" key="1">
    <citation type="submission" date="2020-08" db="EMBL/GenBank/DDBJ databases">
        <title>A Genomic Blueprint of the Chicken Gut Microbiome.</title>
        <authorList>
            <person name="Gilroy R."/>
            <person name="Ravi A."/>
            <person name="Getino M."/>
            <person name="Pursley I."/>
            <person name="Horton D.L."/>
            <person name="Alikhan N.-F."/>
            <person name="Baker D."/>
            <person name="Gharbi K."/>
            <person name="Hall N."/>
            <person name="Watson M."/>
            <person name="Adriaenssens E.M."/>
            <person name="Foster-Nyarko E."/>
            <person name="Jarju S."/>
            <person name="Secka A."/>
            <person name="Antonio M."/>
            <person name="Oren A."/>
            <person name="Chaudhuri R."/>
            <person name="La Ragione R.M."/>
            <person name="Hildebrand F."/>
            <person name="Pallen M.J."/>
        </authorList>
    </citation>
    <scope>NUCLEOTIDE SEQUENCE [LARGE SCALE GENOMIC DNA]</scope>
    <source>
        <strain evidence="2 3">Sa2CUA10</strain>
    </source>
</reference>